<dbReference type="RefSeq" id="WP_122406430.1">
    <property type="nucleotide sequence ID" value="NZ_LS398110.1"/>
</dbReference>
<feature type="chain" id="PRO_5015526756" evidence="2">
    <location>
        <begin position="32"/>
        <end position="381"/>
    </location>
</feature>
<dbReference type="Pfam" id="PF00561">
    <property type="entry name" value="Abhydrolase_1"/>
    <property type="match status" value="1"/>
</dbReference>
<accession>A0A2U3PUW6</accession>
<protein>
    <submittedName>
        <fullName evidence="4">Homoserine O-acetyltransferase</fullName>
    </submittedName>
</protein>
<proteinExistence type="predicted"/>
<organism evidence="4 5">
    <name type="scientific">Bradyrhizobium vignae</name>
    <dbReference type="NCBI Taxonomy" id="1549949"/>
    <lineage>
        <taxon>Bacteria</taxon>
        <taxon>Pseudomonadati</taxon>
        <taxon>Pseudomonadota</taxon>
        <taxon>Alphaproteobacteria</taxon>
        <taxon>Hyphomicrobiales</taxon>
        <taxon>Nitrobacteraceae</taxon>
        <taxon>Bradyrhizobium</taxon>
    </lineage>
</organism>
<dbReference type="InterPro" id="IPR000073">
    <property type="entry name" value="AB_hydrolase_1"/>
</dbReference>
<dbReference type="Gene3D" id="3.40.50.1820">
    <property type="entry name" value="alpha/beta hydrolase"/>
    <property type="match status" value="1"/>
</dbReference>
<dbReference type="GO" id="GO:0009092">
    <property type="term" value="P:homoserine metabolic process"/>
    <property type="evidence" value="ECO:0007669"/>
    <property type="project" value="TreeGrafter"/>
</dbReference>
<evidence type="ECO:0000256" key="1">
    <source>
        <dbReference type="ARBA" id="ARBA00022679"/>
    </source>
</evidence>
<keyword evidence="2" id="KW-0732">Signal</keyword>
<dbReference type="PANTHER" id="PTHR32268">
    <property type="entry name" value="HOMOSERINE O-ACETYLTRANSFERASE"/>
    <property type="match status" value="1"/>
</dbReference>
<dbReference type="GO" id="GO:0009086">
    <property type="term" value="P:methionine biosynthetic process"/>
    <property type="evidence" value="ECO:0007669"/>
    <property type="project" value="TreeGrafter"/>
</dbReference>
<dbReference type="Proteomes" id="UP000246085">
    <property type="component" value="Chromosome BRAD3257"/>
</dbReference>
<dbReference type="PANTHER" id="PTHR32268:SF11">
    <property type="entry name" value="HOMOSERINE O-ACETYLTRANSFERASE"/>
    <property type="match status" value="1"/>
</dbReference>
<evidence type="ECO:0000256" key="2">
    <source>
        <dbReference type="SAM" id="SignalP"/>
    </source>
</evidence>
<dbReference type="NCBIfam" id="NF005071">
    <property type="entry name" value="PRK06489.1"/>
    <property type="match status" value="1"/>
</dbReference>
<evidence type="ECO:0000259" key="3">
    <source>
        <dbReference type="Pfam" id="PF00561"/>
    </source>
</evidence>
<reference evidence="4 5" key="1">
    <citation type="submission" date="2018-03" db="EMBL/GenBank/DDBJ databases">
        <authorList>
            <person name="Gully D."/>
        </authorList>
    </citation>
    <scope>NUCLEOTIDE SEQUENCE [LARGE SCALE GENOMIC DNA]</scope>
    <source>
        <strain evidence="4">ORS3257</strain>
    </source>
</reference>
<dbReference type="GO" id="GO:0004414">
    <property type="term" value="F:homoserine O-acetyltransferase activity"/>
    <property type="evidence" value="ECO:0007669"/>
    <property type="project" value="TreeGrafter"/>
</dbReference>
<feature type="signal peptide" evidence="2">
    <location>
        <begin position="1"/>
        <end position="31"/>
    </location>
</feature>
<dbReference type="InterPro" id="IPR008220">
    <property type="entry name" value="HAT_MetX-like"/>
</dbReference>
<name>A0A2U3PUW6_9BRAD</name>
<dbReference type="SUPFAM" id="SSF53474">
    <property type="entry name" value="alpha/beta-Hydrolases"/>
    <property type="match status" value="1"/>
</dbReference>
<dbReference type="InterPro" id="IPR029058">
    <property type="entry name" value="AB_hydrolase_fold"/>
</dbReference>
<sequence>MKHQTVRAGTSLLLGLLLSSTFFLESGSAQSESQLAARAGDATSSAALSADVWLDDYKFRGGETLARLKLHYSTLGTPHLNAKGEIDNAVLVLHWTGADSRVLLSPTFHDALFADGRPLDARRYYLVFPDSFGHGQSSKPSDGLKAKFPKYDYGDIVDLQHKIVTETLGIKHLHAILGISMGGMNAWQWAEAYPDMMDGVMPVVSLPIAVSGRNLLWRRMVIEAIRTDPEWNNGNYTATPRGWIMGYNVLRLMIDSASALQHEVPTGEAVDKFLRTNQIAAEHVDANDMLYSLGSSFSYDPEPELSKIRTKLLALNFSDDEFNPSELRVLESAVPKLEQGRYLIQEGTKSSPGHLTMTWPSFWAQHVAEFMHWLGDKPTTE</sequence>
<keyword evidence="1 4" id="KW-0808">Transferase</keyword>
<dbReference type="EMBL" id="LS398110">
    <property type="protein sequence ID" value="SPP92942.1"/>
    <property type="molecule type" value="Genomic_DNA"/>
</dbReference>
<evidence type="ECO:0000313" key="4">
    <source>
        <dbReference type="EMBL" id="SPP92942.1"/>
    </source>
</evidence>
<dbReference type="KEGG" id="bvz:BRAD3257_1828"/>
<gene>
    <name evidence="4" type="ORF">BRAD3257_1828</name>
</gene>
<evidence type="ECO:0000313" key="5">
    <source>
        <dbReference type="Proteomes" id="UP000246085"/>
    </source>
</evidence>
<feature type="domain" description="AB hydrolase-1" evidence="3">
    <location>
        <begin position="118"/>
        <end position="238"/>
    </location>
</feature>
<dbReference type="AlphaFoldDB" id="A0A2U3PUW6"/>